<keyword evidence="2 3" id="KW-0808">Transferase</keyword>
<evidence type="ECO:0000256" key="2">
    <source>
        <dbReference type="ARBA" id="ARBA00022679"/>
    </source>
</evidence>
<dbReference type="InterPro" id="IPR051199">
    <property type="entry name" value="LPS_LOS_Heptosyltrfase"/>
</dbReference>
<dbReference type="GO" id="GO:0008713">
    <property type="term" value="F:ADP-heptose-lipopolysaccharide heptosyltransferase activity"/>
    <property type="evidence" value="ECO:0007669"/>
    <property type="project" value="TreeGrafter"/>
</dbReference>
<dbReference type="RefSeq" id="WP_133992487.1">
    <property type="nucleotide sequence ID" value="NZ_SODV01000001.1"/>
</dbReference>
<dbReference type="Pfam" id="PF01075">
    <property type="entry name" value="Glyco_transf_9"/>
    <property type="match status" value="1"/>
</dbReference>
<name>A0A4R8DRN3_9BACT</name>
<evidence type="ECO:0000313" key="4">
    <source>
        <dbReference type="Proteomes" id="UP000294498"/>
    </source>
</evidence>
<dbReference type="Gene3D" id="3.40.50.2000">
    <property type="entry name" value="Glycogen Phosphorylase B"/>
    <property type="match status" value="2"/>
</dbReference>
<sequence length="331" mass="37373">MKILVIRFSSIGDIVLTTPVVRCLQQQVGTAQVHYLTKPAYKDLVESNPHIDRCHYLEDDWDGMIERLKQERFDYVIDLHHNLRTLRVKRALKVKSWSFRKLNIQKWILTALKINVLPKVHIVDRYMETVSALGVKNDGKGLDYFIPVADRITQEDLPMSHRAGYIGLVIGAALNTKKLPLHKLKALCERIQHPIVLLGGPEDRAEGDLIAAVDPIKVYNACGKFSLHESADLVRGAKLVISHDTGLMHIAAAFRKPIISVWGNTVPAFGMAPYYGDRSMVATRPFEVPGLWCRPCSKIGYDKCPLGHFKCMERQDIDKIAEAIHERPPGT</sequence>
<evidence type="ECO:0000313" key="3">
    <source>
        <dbReference type="EMBL" id="TDX00639.1"/>
    </source>
</evidence>
<reference evidence="3 4" key="1">
    <citation type="submission" date="2019-03" db="EMBL/GenBank/DDBJ databases">
        <title>Genomic Encyclopedia of Type Strains, Phase IV (KMG-IV): sequencing the most valuable type-strain genomes for metagenomic binning, comparative biology and taxonomic classification.</title>
        <authorList>
            <person name="Goeker M."/>
        </authorList>
    </citation>
    <scope>NUCLEOTIDE SEQUENCE [LARGE SCALE GENOMIC DNA]</scope>
    <source>
        <strain evidence="3 4">DSM 100059</strain>
    </source>
</reference>
<proteinExistence type="predicted"/>
<dbReference type="SUPFAM" id="SSF53756">
    <property type="entry name" value="UDP-Glycosyltransferase/glycogen phosphorylase"/>
    <property type="match status" value="1"/>
</dbReference>
<gene>
    <name evidence="3" type="ORF">EDB95_1665</name>
</gene>
<protein>
    <submittedName>
        <fullName evidence="3">Heptosyltransferase-2</fullName>
    </submittedName>
</protein>
<dbReference type="Proteomes" id="UP000294498">
    <property type="component" value="Unassembled WGS sequence"/>
</dbReference>
<dbReference type="PANTHER" id="PTHR30160:SF1">
    <property type="entry name" value="LIPOPOLYSACCHARIDE 1,2-N-ACETYLGLUCOSAMINETRANSFERASE-RELATED"/>
    <property type="match status" value="1"/>
</dbReference>
<dbReference type="GO" id="GO:0009244">
    <property type="term" value="P:lipopolysaccharide core region biosynthetic process"/>
    <property type="evidence" value="ECO:0007669"/>
    <property type="project" value="TreeGrafter"/>
</dbReference>
<dbReference type="GO" id="GO:0005829">
    <property type="term" value="C:cytosol"/>
    <property type="evidence" value="ECO:0007669"/>
    <property type="project" value="TreeGrafter"/>
</dbReference>
<keyword evidence="1" id="KW-0328">Glycosyltransferase</keyword>
<keyword evidence="4" id="KW-1185">Reference proteome</keyword>
<comment type="caution">
    <text evidence="3">The sequence shown here is derived from an EMBL/GenBank/DDBJ whole genome shotgun (WGS) entry which is preliminary data.</text>
</comment>
<dbReference type="CDD" id="cd03789">
    <property type="entry name" value="GT9_LPS_heptosyltransferase"/>
    <property type="match status" value="1"/>
</dbReference>
<evidence type="ECO:0000256" key="1">
    <source>
        <dbReference type="ARBA" id="ARBA00022676"/>
    </source>
</evidence>
<organism evidence="3 4">
    <name type="scientific">Dinghuibacter silviterrae</name>
    <dbReference type="NCBI Taxonomy" id="1539049"/>
    <lineage>
        <taxon>Bacteria</taxon>
        <taxon>Pseudomonadati</taxon>
        <taxon>Bacteroidota</taxon>
        <taxon>Chitinophagia</taxon>
        <taxon>Chitinophagales</taxon>
        <taxon>Chitinophagaceae</taxon>
        <taxon>Dinghuibacter</taxon>
    </lineage>
</organism>
<dbReference type="OrthoDB" id="9768048at2"/>
<dbReference type="AlphaFoldDB" id="A0A4R8DRN3"/>
<dbReference type="EMBL" id="SODV01000001">
    <property type="protein sequence ID" value="TDX00639.1"/>
    <property type="molecule type" value="Genomic_DNA"/>
</dbReference>
<dbReference type="PANTHER" id="PTHR30160">
    <property type="entry name" value="TETRAACYLDISACCHARIDE 4'-KINASE-RELATED"/>
    <property type="match status" value="1"/>
</dbReference>
<accession>A0A4R8DRN3</accession>
<dbReference type="InterPro" id="IPR002201">
    <property type="entry name" value="Glyco_trans_9"/>
</dbReference>